<keyword evidence="2" id="KW-0653">Protein transport</keyword>
<evidence type="ECO:0000256" key="3">
    <source>
        <dbReference type="ARBA" id="ARBA00023006"/>
    </source>
</evidence>
<evidence type="ECO:0008006" key="6">
    <source>
        <dbReference type="Google" id="ProtNLM"/>
    </source>
</evidence>
<keyword evidence="5" id="KW-1185">Reference proteome</keyword>
<keyword evidence="1" id="KW-0833">Ubl conjugation pathway</keyword>
<evidence type="ECO:0000256" key="1">
    <source>
        <dbReference type="ARBA" id="ARBA00022786"/>
    </source>
</evidence>
<organism evidence="4 5">
    <name type="scientific">Mycena chlorophos</name>
    <name type="common">Agaric fungus</name>
    <name type="synonym">Agaricus chlorophos</name>
    <dbReference type="NCBI Taxonomy" id="658473"/>
    <lineage>
        <taxon>Eukaryota</taxon>
        <taxon>Fungi</taxon>
        <taxon>Dikarya</taxon>
        <taxon>Basidiomycota</taxon>
        <taxon>Agaricomycotina</taxon>
        <taxon>Agaricomycetes</taxon>
        <taxon>Agaricomycetidae</taxon>
        <taxon>Agaricales</taxon>
        <taxon>Marasmiineae</taxon>
        <taxon>Mycenaceae</taxon>
        <taxon>Mycena</taxon>
    </lineage>
</organism>
<proteinExistence type="predicted"/>
<dbReference type="InterPro" id="IPR007135">
    <property type="entry name" value="Atg3/Atg10"/>
</dbReference>
<dbReference type="Pfam" id="PF03987">
    <property type="entry name" value="Autophagy_act_C"/>
    <property type="match status" value="1"/>
</dbReference>
<gene>
    <name evidence="4" type="ORF">MCHLO_10943</name>
</gene>
<dbReference type="Gene3D" id="3.30.1460.50">
    <property type="match status" value="1"/>
</dbReference>
<evidence type="ECO:0000256" key="2">
    <source>
        <dbReference type="ARBA" id="ARBA00022927"/>
    </source>
</evidence>
<keyword evidence="2" id="KW-0813">Transport</keyword>
<evidence type="ECO:0000313" key="5">
    <source>
        <dbReference type="Proteomes" id="UP000815677"/>
    </source>
</evidence>
<dbReference type="Proteomes" id="UP000815677">
    <property type="component" value="Unassembled WGS sequence"/>
</dbReference>
<evidence type="ECO:0000313" key="4">
    <source>
        <dbReference type="EMBL" id="GAT54060.1"/>
    </source>
</evidence>
<sequence>MHDSSGSPLSLDALVHTTLFHRFALDAAECTTFAATLPGAAFPLLSQGDHPTLGTPCWFLHPCESAAAVDEIMRELGAGDDEQRWLETWFMVLGSVVHV</sequence>
<keyword evidence="3" id="KW-0072">Autophagy</keyword>
<accession>A0ABQ0LSK7</accession>
<reference evidence="4" key="1">
    <citation type="submission" date="2014-09" db="EMBL/GenBank/DDBJ databases">
        <title>Genome sequence of the luminous mushroom Mycena chlorophos for searching fungal bioluminescence genes.</title>
        <authorList>
            <person name="Tanaka Y."/>
            <person name="Kasuga D."/>
            <person name="Oba Y."/>
            <person name="Hase S."/>
            <person name="Sato K."/>
            <person name="Oba Y."/>
            <person name="Sakakibara Y."/>
        </authorList>
    </citation>
    <scope>NUCLEOTIDE SEQUENCE</scope>
</reference>
<protein>
    <recommendedName>
        <fullName evidence="6">Autophagy-related protein 10</fullName>
    </recommendedName>
</protein>
<name>A0ABQ0LSK7_MYCCL</name>
<dbReference type="EMBL" id="DF848493">
    <property type="protein sequence ID" value="GAT54060.1"/>
    <property type="molecule type" value="Genomic_DNA"/>
</dbReference>